<dbReference type="CDD" id="cd15534">
    <property type="entry name" value="PHD2_PHF12_Rco1"/>
    <property type="match status" value="1"/>
</dbReference>
<feature type="compositionally biased region" description="Pro residues" evidence="5">
    <location>
        <begin position="13"/>
        <end position="22"/>
    </location>
</feature>
<dbReference type="SUPFAM" id="SSF57903">
    <property type="entry name" value="FYVE/PHD zinc finger"/>
    <property type="match status" value="2"/>
</dbReference>
<feature type="compositionally biased region" description="Acidic residues" evidence="5">
    <location>
        <begin position="2421"/>
        <end position="2431"/>
    </location>
</feature>
<feature type="compositionally biased region" description="Basic and acidic residues" evidence="5">
    <location>
        <begin position="2226"/>
        <end position="2237"/>
    </location>
</feature>
<evidence type="ECO:0000256" key="2">
    <source>
        <dbReference type="ARBA" id="ARBA00022771"/>
    </source>
</evidence>
<dbReference type="Pfam" id="PF00628">
    <property type="entry name" value="PHD"/>
    <property type="match status" value="1"/>
</dbReference>
<dbReference type="Proteomes" id="UP000492821">
    <property type="component" value="Unassembled WGS sequence"/>
</dbReference>
<evidence type="ECO:0000313" key="8">
    <source>
        <dbReference type="WBParaSite" id="Pan_g11633.t1"/>
    </source>
</evidence>
<dbReference type="InterPro" id="IPR011011">
    <property type="entry name" value="Znf_FYVE_PHD"/>
</dbReference>
<sequence>MPGGTCRPRGRPPRNPPPPPPTNTRSRRGKKRSPSNRSSAESTFRSSSRESSRSSKSLDDLEGCEEDGEQPLHRQKLYDSDEKIHNPYREDTPPSSEDDHHYFISGIGIEKQMKLTYYEEFGVEDEIRETKDPDFHKERYKVVRAEHVKQKPKTKNVDICVVCEEPSEDMVKCVRCPAAFHRTCIEGTMSLVKPKYEQWTCKRCRYEQHVLKRPRRVAKTLPFDEEERLVSSVDSHIQLLKEDGERVNHNTFFDLVAGLANPKSFTLRKELADKLEDVPYMEHVPRKEEAPVETPCFHCRFETSIERPGILCDYCPAVFHIHCLDPPMTTVLNEFWMCPLHPEYAIDTYAVNSVSISKRMKLWKEYQKKTNPKKEFKKAMRKMRAEAEFEKRGPPVRRIAEVPGFIEFAYGCKPDKAIPLNAPGRDSDDDVDINDDTFFDTPPVDREPLYDATEQDTVQMKHAFCAYMKNKKLTEAKGDNDVRLASFTNNWRSQKDAEFTTVDQCYYPETPYQQTQEIYALFEHVCSEIRTKFPYLLEAPGVRPTHVRRIQTIVKSFTPTGTYQPVSDEKLRDLAAMPPPPLPYATRFKKPEFLQQVSTHDLFDGQFCFPLLTLADDMYYFARYYSDGQNIIMKIERLPDEMMEPGFKHPDRTEEELKKFPEQFAVSMPLIERRFEEAMVDRRKRKIRMPKLDFFVAKQKKMDKELRTIREWEAAKVIRAAEIKAWELKKEEFEASIKPTRDAYAKALATDASNLIEKTSKGFYESPDIRRRFRKDTMELNRTKKQNEELDRVMAEFESTKPEDIPDLDWTPKKLAKWQKRIRCGYKPNSLMQVIKKTHYSQVPVPKVVNKKTRAQYFRKKKALMDVRRVALKKFIGWMKGKRYNMKRELRYLESDFKPKKPPLIRLLESRNKDVHGPCVLLGDTDFKKLLPIECRKIGDNLYLAMLEMDGDTWQVLRRLNYNDMVMAFPQTIDIRRKLMTGESDCHVAGEIRPTNYSELRVAAIIFEKRERIRTSKYAVNAGLFNQWFKELKRTTEGEPILDSRFTHLKDPIFGTLGVEKPYHSYANIPLYHPMCIFGTGREAHIDLMLLAPRCQYIRLHHFKITYSRIDMLAKVTPMDGYLVHDGVLYGEDPFAPRFDVDCDCTRRLKAARRFPGHMDGFLVNTDSRFMVGCLEFSVFLMEPEFLWNQIPELTPDISIFPNALEVEPNMDAGLVPFEGEFNYDKYLTPEDFQRMAPDEAMLKSDDECNRRSRHARKRHYTTVKRIPIELTDMQLPASETATTEKPAPVPPPKPVKKTRRQKVAEYLIRIKRQARRERRQRIRRRWRTAVTKITLERSVTAANLEIADKTLKDVQDEIKRKIKEENERSSQEWREKRKKGRGRGKKAPVNPDDPPPPPKPRAPRTPKVPKPVVPFVQTSGPVTRASRKRGYFGDVQPEVFLALPLNPPPRKRKPKEPPPEPVEEPTPEPFEPEPSEVSDAPVEEMDPPPAESADVVMEEPEPVEPMEEVVEPVIPAAAETLEAVPAEATPPESSESVEAVPEETMDMSLPETSTQEGTEPSSNALEPATSEPVDTPSEAADPSATEPENPPLDEAAAKKRAAQLVLYKRYLKRLAKHNAKRVKKGLEPLPPRKRRRQKTDDTVKRPKPKKQPKSKKEPKPAPQQDVFVWVPPENMGQLKLKLRRQRVTEQPPAPEEQPKPKKGHKSKKRSKSKNSSKRQERSNPEAQPEEQQQLTRRLRSQTRSKVVTPSTSQERPKRVVHPPSTRRLRSQTRLDAIQGTTHQEELVLKRIPDVNLNPRRRTYYRQSKAEALRIMPQPYAQLVTPKYEEDAELPERPSRPKKQLKSKKRLSIKKPSTSKEQRKSLKRPKMKKGSKTKPSKLPKQPKPEGKREAKPRRRHQRQSKTAAMAAIERSILEKRPELQKQPDPVEPLQPMRRLRSQRHLEAEVPKTPQKQPNPVKTPKSKRLALQKQPKPEELEVGPRRSYQRKSKTMAQAFLERSTSAKRSKSKKLSKPDEPSKPTRRLKSQERPKTKKPSTLQRRRNPVPEEPLAPRRTSQRKSKTKAYARIKRVKPVEQPKPEEQPNPRKRRALRRDSTKELESKKRRLSKERPKSTRLRQSQVLPDAKRVKKPVASKDVTKSKKSNKDKSTKSTKKSEKKQQSEATLFYQQIAAEQAELILALGRETNMSEDDVNLMLAAVPYIDTVTTLPKSSRTTKAEVVVVPEPEKPKEDEKKPVKQKATPKRKVGRKTPKRAAAEVATPSEAVSAEPSKSQGAYTESSTPHEAHAEPATSYEAYSQPSTSYEAYAQPSTSHEAYSLPTTSQQAYADTTSYEPAAEYQYEPEPEPVATTSAESDHVAGPSAVVDPNLAYYYEHPEEYEQPAEAYVMEVDPTYQVQYQEQYHEHYQEQYEQQPPAADDGNSDDEIDILN</sequence>
<feature type="compositionally biased region" description="Basic and acidic residues" evidence="5">
    <location>
        <begin position="70"/>
        <end position="100"/>
    </location>
</feature>
<evidence type="ECO:0000256" key="3">
    <source>
        <dbReference type="ARBA" id="ARBA00022833"/>
    </source>
</evidence>
<feature type="compositionally biased region" description="Basic and acidic residues" evidence="5">
    <location>
        <begin position="47"/>
        <end position="59"/>
    </location>
</feature>
<keyword evidence="2 4" id="KW-0863">Zinc-finger</keyword>
<feature type="compositionally biased region" description="Basic residues" evidence="5">
    <location>
        <begin position="2004"/>
        <end position="2013"/>
    </location>
</feature>
<accession>A0A7E4UQM5</accession>
<feature type="compositionally biased region" description="Low complexity" evidence="5">
    <location>
        <begin position="1512"/>
        <end position="1540"/>
    </location>
</feature>
<dbReference type="WBParaSite" id="Pan_g11633.t1">
    <property type="protein sequence ID" value="Pan_g11633.t1"/>
    <property type="gene ID" value="Pan_g11633"/>
</dbReference>
<evidence type="ECO:0000313" key="7">
    <source>
        <dbReference type="Proteomes" id="UP000492821"/>
    </source>
</evidence>
<feature type="compositionally biased region" description="Basic and acidic residues" evidence="5">
    <location>
        <begin position="1915"/>
        <end position="1925"/>
    </location>
</feature>
<feature type="compositionally biased region" description="Basic and acidic residues" evidence="5">
    <location>
        <begin position="1974"/>
        <end position="1983"/>
    </location>
</feature>
<feature type="compositionally biased region" description="Basic residues" evidence="5">
    <location>
        <begin position="2057"/>
        <end position="2073"/>
    </location>
</feature>
<feature type="compositionally biased region" description="Basic residues" evidence="5">
    <location>
        <begin position="1377"/>
        <end position="1387"/>
    </location>
</feature>
<feature type="compositionally biased region" description="Basic residues" evidence="5">
    <location>
        <begin position="1865"/>
        <end position="1881"/>
    </location>
</feature>
<dbReference type="InterPro" id="IPR019786">
    <property type="entry name" value="Zinc_finger_PHD-type_CS"/>
</dbReference>
<evidence type="ECO:0000256" key="1">
    <source>
        <dbReference type="ARBA" id="ARBA00022723"/>
    </source>
</evidence>
<keyword evidence="7" id="KW-1185">Reference proteome</keyword>
<keyword evidence="1" id="KW-0479">Metal-binding</keyword>
<feature type="compositionally biased region" description="Basic residues" evidence="5">
    <location>
        <begin position="2238"/>
        <end position="2254"/>
    </location>
</feature>
<feature type="domain" description="PHD-type" evidence="6">
    <location>
        <begin position="157"/>
        <end position="207"/>
    </location>
</feature>
<feature type="region of interest" description="Disordered" evidence="5">
    <location>
        <begin position="2399"/>
        <end position="2431"/>
    </location>
</feature>
<feature type="region of interest" description="Disordered" evidence="5">
    <location>
        <begin position="1279"/>
        <end position="1302"/>
    </location>
</feature>
<feature type="compositionally biased region" description="Basic residues" evidence="5">
    <location>
        <begin position="1759"/>
        <end position="1771"/>
    </location>
</feature>
<feature type="compositionally biased region" description="Polar residues" evidence="5">
    <location>
        <begin position="2271"/>
        <end position="2282"/>
    </location>
</feature>
<dbReference type="Gene3D" id="3.30.40.10">
    <property type="entry name" value="Zinc/RING finger domain, C3HC4 (zinc finger)"/>
    <property type="match status" value="1"/>
</dbReference>
<feature type="compositionally biased region" description="Basic and acidic residues" evidence="5">
    <location>
        <begin position="2074"/>
        <end position="2086"/>
    </location>
</feature>
<dbReference type="CDD" id="cd15489">
    <property type="entry name" value="PHD_SF"/>
    <property type="match status" value="1"/>
</dbReference>
<feature type="compositionally biased region" description="Basic residues" evidence="5">
    <location>
        <begin position="1894"/>
        <end position="1903"/>
    </location>
</feature>
<feature type="compositionally biased region" description="Basic residues" evidence="5">
    <location>
        <begin position="25"/>
        <end position="34"/>
    </location>
</feature>
<evidence type="ECO:0000256" key="5">
    <source>
        <dbReference type="SAM" id="MobiDB-lite"/>
    </source>
</evidence>
<dbReference type="GO" id="GO:0008270">
    <property type="term" value="F:zinc ion binding"/>
    <property type="evidence" value="ECO:0007669"/>
    <property type="project" value="UniProtKB-KW"/>
</dbReference>
<feature type="compositionally biased region" description="Acidic residues" evidence="5">
    <location>
        <begin position="60"/>
        <end position="69"/>
    </location>
</feature>
<name>A0A7E4UQM5_PANRE</name>
<feature type="compositionally biased region" description="Acidic residues" evidence="5">
    <location>
        <begin position="1462"/>
        <end position="1487"/>
    </location>
</feature>
<feature type="compositionally biased region" description="Basic residues" evidence="5">
    <location>
        <begin position="1701"/>
        <end position="1717"/>
    </location>
</feature>
<dbReference type="InterPro" id="IPR013083">
    <property type="entry name" value="Znf_RING/FYVE/PHD"/>
</dbReference>
<feature type="compositionally biased region" description="Basic residues" evidence="5">
    <location>
        <begin position="1840"/>
        <end position="1853"/>
    </location>
</feature>
<proteinExistence type="predicted"/>
<feature type="compositionally biased region" description="Low complexity" evidence="5">
    <location>
        <begin position="2334"/>
        <end position="2343"/>
    </location>
</feature>
<dbReference type="SMART" id="SM00249">
    <property type="entry name" value="PHD"/>
    <property type="match status" value="2"/>
</dbReference>
<dbReference type="Gene3D" id="2.30.30.1150">
    <property type="match status" value="1"/>
</dbReference>
<feature type="compositionally biased region" description="Basic residues" evidence="5">
    <location>
        <begin position="2033"/>
        <end position="2045"/>
    </location>
</feature>
<feature type="compositionally biased region" description="Basic and acidic residues" evidence="5">
    <location>
        <begin position="2094"/>
        <end position="2103"/>
    </location>
</feature>
<dbReference type="PANTHER" id="PTHR48125">
    <property type="entry name" value="LP07818P1"/>
    <property type="match status" value="1"/>
</dbReference>
<feature type="compositionally biased region" description="Low complexity" evidence="5">
    <location>
        <begin position="35"/>
        <end position="46"/>
    </location>
</feature>
<evidence type="ECO:0000259" key="6">
    <source>
        <dbReference type="PROSITE" id="PS50016"/>
    </source>
</evidence>
<reference evidence="7" key="1">
    <citation type="journal article" date="2013" name="Genetics">
        <title>The draft genome and transcriptome of Panagrellus redivivus are shaped by the harsh demands of a free-living lifestyle.</title>
        <authorList>
            <person name="Srinivasan J."/>
            <person name="Dillman A.R."/>
            <person name="Macchietto M.G."/>
            <person name="Heikkinen L."/>
            <person name="Lakso M."/>
            <person name="Fracchia K.M."/>
            <person name="Antoshechkin I."/>
            <person name="Mortazavi A."/>
            <person name="Wong G."/>
            <person name="Sternberg P.W."/>
        </authorList>
    </citation>
    <scope>NUCLEOTIDE SEQUENCE [LARGE SCALE GENOMIC DNA]</scope>
    <source>
        <strain evidence="7">MT8872</strain>
    </source>
</reference>
<dbReference type="InterPro" id="IPR019787">
    <property type="entry name" value="Znf_PHD-finger"/>
</dbReference>
<feature type="compositionally biased region" description="Polar residues" evidence="5">
    <location>
        <begin position="2296"/>
        <end position="2333"/>
    </location>
</feature>
<dbReference type="PROSITE" id="PS01359">
    <property type="entry name" value="ZF_PHD_1"/>
    <property type="match status" value="1"/>
</dbReference>
<dbReference type="PANTHER" id="PTHR48125:SF12">
    <property type="entry name" value="AT HOOK TRANSCRIPTION FACTOR FAMILY-RELATED"/>
    <property type="match status" value="1"/>
</dbReference>
<evidence type="ECO:0000256" key="4">
    <source>
        <dbReference type="PROSITE-ProRule" id="PRU00146"/>
    </source>
</evidence>
<feature type="compositionally biased region" description="Pro residues" evidence="5">
    <location>
        <begin position="1392"/>
        <end position="1401"/>
    </location>
</feature>
<feature type="region of interest" description="Disordered" evidence="5">
    <location>
        <begin position="1826"/>
        <end position="2163"/>
    </location>
</feature>
<dbReference type="InterPro" id="IPR001965">
    <property type="entry name" value="Znf_PHD"/>
</dbReference>
<feature type="region of interest" description="Disordered" evidence="5">
    <location>
        <begin position="1363"/>
        <end position="1598"/>
    </location>
</feature>
<feature type="region of interest" description="Disordered" evidence="5">
    <location>
        <begin position="2210"/>
        <end position="2363"/>
    </location>
</feature>
<feature type="compositionally biased region" description="Acidic residues" evidence="5">
    <location>
        <begin position="1497"/>
        <end position="1511"/>
    </location>
</feature>
<feature type="region of interest" description="Disordered" evidence="5">
    <location>
        <begin position="1616"/>
        <end position="1782"/>
    </location>
</feature>
<dbReference type="PROSITE" id="PS50016">
    <property type="entry name" value="ZF_PHD_2"/>
    <property type="match status" value="1"/>
</dbReference>
<feature type="compositionally biased region" description="Basic and acidic residues" evidence="5">
    <location>
        <begin position="2014"/>
        <end position="2032"/>
    </location>
</feature>
<reference evidence="8" key="2">
    <citation type="submission" date="2020-10" db="UniProtKB">
        <authorList>
            <consortium name="WormBaseParasite"/>
        </authorList>
    </citation>
    <scope>IDENTIFICATION</scope>
</reference>
<feature type="compositionally biased region" description="Basic and acidic residues" evidence="5">
    <location>
        <begin position="1363"/>
        <end position="1376"/>
    </location>
</feature>
<feature type="compositionally biased region" description="Basic and acidic residues" evidence="5">
    <location>
        <begin position="2138"/>
        <end position="2162"/>
    </location>
</feature>
<protein>
    <submittedName>
        <fullName evidence="8">PHD-type domain-containing protein</fullName>
    </submittedName>
</protein>
<keyword evidence="3" id="KW-0862">Zinc</keyword>
<organism evidence="7 8">
    <name type="scientific">Panagrellus redivivus</name>
    <name type="common">Microworm</name>
    <dbReference type="NCBI Taxonomy" id="6233"/>
    <lineage>
        <taxon>Eukaryota</taxon>
        <taxon>Metazoa</taxon>
        <taxon>Ecdysozoa</taxon>
        <taxon>Nematoda</taxon>
        <taxon>Chromadorea</taxon>
        <taxon>Rhabditida</taxon>
        <taxon>Tylenchina</taxon>
        <taxon>Panagrolaimomorpha</taxon>
        <taxon>Panagrolaimoidea</taxon>
        <taxon>Panagrolaimidae</taxon>
        <taxon>Panagrellus</taxon>
    </lineage>
</organism>
<feature type="region of interest" description="Disordered" evidence="5">
    <location>
        <begin position="1"/>
        <end position="100"/>
    </location>
</feature>
<feature type="compositionally biased region" description="Polar residues" evidence="5">
    <location>
        <begin position="1551"/>
        <end position="1565"/>
    </location>
</feature>